<dbReference type="InterPro" id="IPR050123">
    <property type="entry name" value="Prok_molybdopt-oxidoreductase"/>
</dbReference>
<evidence type="ECO:0000256" key="5">
    <source>
        <dbReference type="ARBA" id="ARBA00023014"/>
    </source>
</evidence>
<reference evidence="7 8" key="1">
    <citation type="submission" date="2019-03" db="EMBL/GenBank/DDBJ databases">
        <title>Genomic Encyclopedia of Type Strains, Phase IV (KMG-IV): sequencing the most valuable type-strain genomes for metagenomic binning, comparative biology and taxonomic classification.</title>
        <authorList>
            <person name="Goeker M."/>
        </authorList>
    </citation>
    <scope>NUCLEOTIDE SEQUENCE [LARGE SCALE GENOMIC DNA]</scope>
    <source>
        <strain evidence="7 8">DSM 45765</strain>
    </source>
</reference>
<evidence type="ECO:0000259" key="6">
    <source>
        <dbReference type="PROSITE" id="PS51669"/>
    </source>
</evidence>
<dbReference type="Pfam" id="PF01568">
    <property type="entry name" value="Molydop_binding"/>
    <property type="match status" value="1"/>
</dbReference>
<dbReference type="GO" id="GO:0051539">
    <property type="term" value="F:4 iron, 4 sulfur cluster binding"/>
    <property type="evidence" value="ECO:0007669"/>
    <property type="project" value="UniProtKB-KW"/>
</dbReference>
<keyword evidence="5" id="KW-0411">Iron-sulfur</keyword>
<dbReference type="Gene3D" id="2.20.25.90">
    <property type="entry name" value="ADC-like domains"/>
    <property type="match status" value="1"/>
</dbReference>
<dbReference type="PANTHER" id="PTHR43105">
    <property type="entry name" value="RESPIRATORY NITRATE REDUCTASE"/>
    <property type="match status" value="1"/>
</dbReference>
<sequence>MPVHNQTCVLCEASCGLTVTTEEDLVTDIRGDEHDPLSRGYLCPKGTALADLHHDPDRIRRPMIRRGEHWRETDWDTALNVAASGLRAARKNHGKDALGVYQGNPSVHNLGLLIYGQMFLRSLGTRNLYSATSVDQLPHMLAGLLMFGHQLLFPIPDVDRTDLFVCLGGNPEVSNGSLMTAPNMRARLKAIRARGGKVVVVDPRRTETAQRADEHHFIRPGTDALLLLSIVHTLFAEDLVRPGRLADHLTGTAELRTAALDFPPEVTAASTGIAAPVTRELARQLAHTPRAVLYGRIGICTQEFGGLAAWLVNVVNVLTGHLDEPGGAMFTTPALDAIPLTKRIGHAGSFASWHTRVSGYPEFGGESPVAALAEEIDTPGTGQVRALLTSAGNPVLSSPNGPRLEKALAGLDFMVSIDGYLNETTRFAHVLLPPVSPLERSYFNAALSHTNVRNTAKYHAPVFQPGPDQRHDWQILLGLMLRLRGPRSAAFRRALGGAMERFASPERMVDLGLRTGPYRLSLREVRDQPHGIDLGPLQPRLPDRLATADRRVHLAPAEYLADLARLRARMATPQTPDLVLIGRRQLRSANSWLHNSPRLVKGKPRCTLLINPADAPGLADGDLVELSSTVGTVSVPVEITETIMPGVVSLPHGWGHGRAGTRLRVAATQPGVSINDLVEETRVDGLSGTSALSGARVRLKAPVRS</sequence>
<dbReference type="EMBL" id="SLXQ01000001">
    <property type="protein sequence ID" value="TCP57194.1"/>
    <property type="molecule type" value="Genomic_DNA"/>
</dbReference>
<dbReference type="InterPro" id="IPR006963">
    <property type="entry name" value="Mopterin_OxRdtase_4Fe-4S_dom"/>
</dbReference>
<dbReference type="OrthoDB" id="7376058at2"/>
<keyword evidence="2" id="KW-0479">Metal-binding</keyword>
<evidence type="ECO:0000256" key="4">
    <source>
        <dbReference type="ARBA" id="ARBA00023004"/>
    </source>
</evidence>
<organism evidence="7 8">
    <name type="scientific">Tamaricihabitans halophyticus</name>
    <dbReference type="NCBI Taxonomy" id="1262583"/>
    <lineage>
        <taxon>Bacteria</taxon>
        <taxon>Bacillati</taxon>
        <taxon>Actinomycetota</taxon>
        <taxon>Actinomycetes</taxon>
        <taxon>Pseudonocardiales</taxon>
        <taxon>Pseudonocardiaceae</taxon>
        <taxon>Tamaricihabitans</taxon>
    </lineage>
</organism>
<keyword evidence="1" id="KW-0004">4Fe-4S</keyword>
<gene>
    <name evidence="7" type="ORF">EV191_1011147</name>
</gene>
<dbReference type="Gene3D" id="3.40.228.10">
    <property type="entry name" value="Dimethylsulfoxide Reductase, domain 2"/>
    <property type="match status" value="1"/>
</dbReference>
<evidence type="ECO:0000256" key="1">
    <source>
        <dbReference type="ARBA" id="ARBA00022485"/>
    </source>
</evidence>
<evidence type="ECO:0000256" key="2">
    <source>
        <dbReference type="ARBA" id="ARBA00022723"/>
    </source>
</evidence>
<dbReference type="GO" id="GO:0016491">
    <property type="term" value="F:oxidoreductase activity"/>
    <property type="evidence" value="ECO:0007669"/>
    <property type="project" value="UniProtKB-KW"/>
</dbReference>
<dbReference type="PROSITE" id="PS51669">
    <property type="entry name" value="4FE4S_MOW_BIS_MGD"/>
    <property type="match status" value="1"/>
</dbReference>
<dbReference type="GO" id="GO:0016020">
    <property type="term" value="C:membrane"/>
    <property type="evidence" value="ECO:0007669"/>
    <property type="project" value="TreeGrafter"/>
</dbReference>
<comment type="caution">
    <text evidence="7">The sequence shown here is derived from an EMBL/GenBank/DDBJ whole genome shotgun (WGS) entry which is preliminary data.</text>
</comment>
<dbReference type="SUPFAM" id="SSF50692">
    <property type="entry name" value="ADC-like"/>
    <property type="match status" value="1"/>
</dbReference>
<dbReference type="GO" id="GO:0043546">
    <property type="term" value="F:molybdopterin cofactor binding"/>
    <property type="evidence" value="ECO:0007669"/>
    <property type="project" value="InterPro"/>
</dbReference>
<name>A0A4R2R5D9_9PSEU</name>
<dbReference type="InterPro" id="IPR006656">
    <property type="entry name" value="Mopterin_OxRdtase"/>
</dbReference>
<dbReference type="InterPro" id="IPR006657">
    <property type="entry name" value="MoPterin_dinucl-bd_dom"/>
</dbReference>
<dbReference type="AlphaFoldDB" id="A0A4R2R5D9"/>
<dbReference type="GO" id="GO:0046872">
    <property type="term" value="F:metal ion binding"/>
    <property type="evidence" value="ECO:0007669"/>
    <property type="project" value="UniProtKB-KW"/>
</dbReference>
<keyword evidence="8" id="KW-1185">Reference proteome</keyword>
<keyword evidence="4" id="KW-0408">Iron</keyword>
<dbReference type="Pfam" id="PF04879">
    <property type="entry name" value="Molybdop_Fe4S4"/>
    <property type="match status" value="1"/>
</dbReference>
<dbReference type="PANTHER" id="PTHR43105:SF9">
    <property type="entry name" value="NADPH-FE(3+) OXIDOREDUCTASE SUBUNIT ALPHA"/>
    <property type="match status" value="1"/>
</dbReference>
<feature type="domain" description="4Fe-4S Mo/W bis-MGD-type" evidence="6">
    <location>
        <begin position="1"/>
        <end position="57"/>
    </location>
</feature>
<evidence type="ECO:0000313" key="8">
    <source>
        <dbReference type="Proteomes" id="UP000294911"/>
    </source>
</evidence>
<dbReference type="Proteomes" id="UP000294911">
    <property type="component" value="Unassembled WGS sequence"/>
</dbReference>
<dbReference type="Pfam" id="PF00384">
    <property type="entry name" value="Molybdopterin"/>
    <property type="match status" value="1"/>
</dbReference>
<evidence type="ECO:0000256" key="3">
    <source>
        <dbReference type="ARBA" id="ARBA00023002"/>
    </source>
</evidence>
<dbReference type="Gene3D" id="2.40.40.20">
    <property type="match status" value="1"/>
</dbReference>
<keyword evidence="3" id="KW-0560">Oxidoreductase</keyword>
<protein>
    <submittedName>
        <fullName evidence="7">Anaerobic selenocysteine-containing dehydrogenase</fullName>
    </submittedName>
</protein>
<dbReference type="InterPro" id="IPR009010">
    <property type="entry name" value="Asp_de-COase-like_dom_sf"/>
</dbReference>
<dbReference type="SUPFAM" id="SSF53706">
    <property type="entry name" value="Formate dehydrogenase/DMSO reductase, domains 1-3"/>
    <property type="match status" value="1"/>
</dbReference>
<evidence type="ECO:0000313" key="7">
    <source>
        <dbReference type="EMBL" id="TCP57194.1"/>
    </source>
</evidence>
<dbReference type="Gene3D" id="3.40.50.740">
    <property type="match status" value="1"/>
</dbReference>
<accession>A0A4R2R5D9</accession>
<dbReference type="SMART" id="SM00926">
    <property type="entry name" value="Molybdop_Fe4S4"/>
    <property type="match status" value="1"/>
</dbReference>
<proteinExistence type="predicted"/>
<dbReference type="RefSeq" id="WP_132875701.1">
    <property type="nucleotide sequence ID" value="NZ_SLXQ01000001.1"/>
</dbReference>